<dbReference type="EMBL" id="NBIV01000032">
    <property type="protein sequence ID" value="PXF46823.1"/>
    <property type="molecule type" value="Genomic_DNA"/>
</dbReference>
<dbReference type="AlphaFoldDB" id="A0A2V3IXN3"/>
<dbReference type="OrthoDB" id="10483176at2759"/>
<keyword evidence="3" id="KW-1185">Reference proteome</keyword>
<gene>
    <name evidence="2" type="ORF">BWQ96_03352</name>
</gene>
<accession>A0A2V3IXN3</accession>
<evidence type="ECO:0000313" key="3">
    <source>
        <dbReference type="Proteomes" id="UP000247409"/>
    </source>
</evidence>
<reference evidence="2 3" key="1">
    <citation type="journal article" date="2018" name="Mol. Biol. Evol.">
        <title>Analysis of the draft genome of the red seaweed Gracilariopsis chorda provides insights into genome size evolution in Rhodophyta.</title>
        <authorList>
            <person name="Lee J."/>
            <person name="Yang E.C."/>
            <person name="Graf L."/>
            <person name="Yang J.H."/>
            <person name="Qiu H."/>
            <person name="Zel Zion U."/>
            <person name="Chan C.X."/>
            <person name="Stephens T.G."/>
            <person name="Weber A.P.M."/>
            <person name="Boo G.H."/>
            <person name="Boo S.M."/>
            <person name="Kim K.M."/>
            <person name="Shin Y."/>
            <person name="Jung M."/>
            <person name="Lee S.J."/>
            <person name="Yim H.S."/>
            <person name="Lee J.H."/>
            <person name="Bhattacharya D."/>
            <person name="Yoon H.S."/>
        </authorList>
    </citation>
    <scope>NUCLEOTIDE SEQUENCE [LARGE SCALE GENOMIC DNA]</scope>
    <source>
        <strain evidence="2 3">SKKU-2015</strain>
        <tissue evidence="2">Whole body</tissue>
    </source>
</reference>
<name>A0A2V3IXN3_9FLOR</name>
<proteinExistence type="predicted"/>
<organism evidence="2 3">
    <name type="scientific">Gracilariopsis chorda</name>
    <dbReference type="NCBI Taxonomy" id="448386"/>
    <lineage>
        <taxon>Eukaryota</taxon>
        <taxon>Rhodophyta</taxon>
        <taxon>Florideophyceae</taxon>
        <taxon>Rhodymeniophycidae</taxon>
        <taxon>Gracilariales</taxon>
        <taxon>Gracilariaceae</taxon>
        <taxon>Gracilariopsis</taxon>
    </lineage>
</organism>
<comment type="caution">
    <text evidence="2">The sequence shown here is derived from an EMBL/GenBank/DDBJ whole genome shotgun (WGS) entry which is preliminary data.</text>
</comment>
<sequence>MDIPNESWKWAGSVREEGSDKLFHGIVSMPADSAKPVEVWLSDGSCSLARSSSYQLDQKRSLAFMPSSERRQAVQKALTQYPKLARVETDELRIAIPWGVEYEADIDLDIECFKLAKEDGTGSFLAALFTQIEDRRVELTELHTKAETMRLENENLRRAKDRFEKYMSERPTRLRVAAELLNRHKQKCRLAKREQQGPEKNISKQ</sequence>
<feature type="coiled-coil region" evidence="1">
    <location>
        <begin position="139"/>
        <end position="194"/>
    </location>
</feature>
<protein>
    <submittedName>
        <fullName evidence="2">Uncharacterized protein</fullName>
    </submittedName>
</protein>
<keyword evidence="1" id="KW-0175">Coiled coil</keyword>
<dbReference type="Proteomes" id="UP000247409">
    <property type="component" value="Unassembled WGS sequence"/>
</dbReference>
<evidence type="ECO:0000256" key="1">
    <source>
        <dbReference type="SAM" id="Coils"/>
    </source>
</evidence>
<evidence type="ECO:0000313" key="2">
    <source>
        <dbReference type="EMBL" id="PXF46823.1"/>
    </source>
</evidence>